<gene>
    <name evidence="1" type="ORF">GX51_08215</name>
</gene>
<protein>
    <submittedName>
        <fullName evidence="1">Uncharacterized protein</fullName>
    </submittedName>
</protein>
<reference evidence="1 2" key="1">
    <citation type="submission" date="2017-10" db="EMBL/GenBank/DDBJ databases">
        <title>Comparative genomics in systemic dimorphic fungi from Ajellomycetaceae.</title>
        <authorList>
            <person name="Munoz J.F."/>
            <person name="Mcewen J.G."/>
            <person name="Clay O.K."/>
            <person name="Cuomo C.A."/>
        </authorList>
    </citation>
    <scope>NUCLEOTIDE SEQUENCE [LARGE SCALE GENOMIC DNA]</scope>
    <source>
        <strain evidence="1 2">UAMH130</strain>
    </source>
</reference>
<dbReference type="OrthoDB" id="4924482at2759"/>
<evidence type="ECO:0000313" key="1">
    <source>
        <dbReference type="EMBL" id="PGG95570.1"/>
    </source>
</evidence>
<dbReference type="EMBL" id="PDNC01000219">
    <property type="protein sequence ID" value="PGG95570.1"/>
    <property type="molecule type" value="Genomic_DNA"/>
</dbReference>
<sequence length="92" mass="10438">MAYDVSDGVRLNGETGQDLNSERDWFFRVKNNVNPLDSGRLVGRVMIGKVPPQTTENDLETILRGVPLPERNQEKDVAIGFGMPYPLYKMNR</sequence>
<keyword evidence="2" id="KW-1185">Reference proteome</keyword>
<name>A0A2B7WGH3_9EURO</name>
<proteinExistence type="predicted"/>
<dbReference type="AlphaFoldDB" id="A0A2B7WGH3"/>
<dbReference type="STRING" id="2060905.A0A2B7WGH3"/>
<organism evidence="1 2">
    <name type="scientific">Blastomyces parvus</name>
    <dbReference type="NCBI Taxonomy" id="2060905"/>
    <lineage>
        <taxon>Eukaryota</taxon>
        <taxon>Fungi</taxon>
        <taxon>Dikarya</taxon>
        <taxon>Ascomycota</taxon>
        <taxon>Pezizomycotina</taxon>
        <taxon>Eurotiomycetes</taxon>
        <taxon>Eurotiomycetidae</taxon>
        <taxon>Onygenales</taxon>
        <taxon>Ajellomycetaceae</taxon>
        <taxon>Blastomyces</taxon>
    </lineage>
</organism>
<dbReference type="Proteomes" id="UP000224080">
    <property type="component" value="Unassembled WGS sequence"/>
</dbReference>
<accession>A0A2B7WGH3</accession>
<evidence type="ECO:0000313" key="2">
    <source>
        <dbReference type="Proteomes" id="UP000224080"/>
    </source>
</evidence>
<comment type="caution">
    <text evidence="1">The sequence shown here is derived from an EMBL/GenBank/DDBJ whole genome shotgun (WGS) entry which is preliminary data.</text>
</comment>